<keyword evidence="4" id="KW-1185">Reference proteome</keyword>
<proteinExistence type="predicted"/>
<accession>A0A1I3XSU3</accession>
<evidence type="ECO:0000313" key="3">
    <source>
        <dbReference type="Proteomes" id="UP000198919"/>
    </source>
</evidence>
<sequence>MTRYPNFSKAAHAVTNYIVRYYSTLRPHAYTGGLPPNESENRFWKNANAVTSFSRPTSHQGQKGSGLMT</sequence>
<protein>
    <submittedName>
        <fullName evidence="2">Putative transposase</fullName>
    </submittedName>
    <submittedName>
        <fullName evidence="1">Transposase OrfAB, subunit B</fullName>
    </submittedName>
</protein>
<dbReference type="EMBL" id="FORG01000038">
    <property type="protein sequence ID" value="SFK22369.1"/>
    <property type="molecule type" value="Genomic_DNA"/>
</dbReference>
<name>A0A1I3XSU3_9GAMM</name>
<evidence type="ECO:0000313" key="2">
    <source>
        <dbReference type="EMBL" id="SFK22369.1"/>
    </source>
</evidence>
<dbReference type="EMBL" id="NITY01000029">
    <property type="protein sequence ID" value="PHM36291.1"/>
    <property type="molecule type" value="Genomic_DNA"/>
</dbReference>
<gene>
    <name evidence="2" type="ORF">SAMN05421680_13810</name>
    <name evidence="1" type="ORF">Xmau_04300</name>
</gene>
<organism evidence="2 3">
    <name type="scientific">Xenorhabdus mauleonii</name>
    <dbReference type="NCBI Taxonomy" id="351675"/>
    <lineage>
        <taxon>Bacteria</taxon>
        <taxon>Pseudomonadati</taxon>
        <taxon>Pseudomonadota</taxon>
        <taxon>Gammaproteobacteria</taxon>
        <taxon>Enterobacterales</taxon>
        <taxon>Morganellaceae</taxon>
        <taxon>Xenorhabdus</taxon>
    </lineage>
</organism>
<dbReference type="Proteomes" id="UP000198919">
    <property type="component" value="Unassembled WGS sequence"/>
</dbReference>
<reference evidence="1 4" key="3">
    <citation type="journal article" date="2017" name="Nat. Microbiol.">
        <title>Natural product diversity associated with the nematode symbionts Photorhabdus and Xenorhabdus.</title>
        <authorList>
            <person name="Tobias N.J."/>
            <person name="Wolff H."/>
            <person name="Djahanschiri B."/>
            <person name="Grundmann F."/>
            <person name="Kronenwerth M."/>
            <person name="Shi Y.M."/>
            <person name="Simonyi S."/>
            <person name="Grun P."/>
            <person name="Shapiro-Ilan D."/>
            <person name="Pidot S.J."/>
            <person name="Stinear T.P."/>
            <person name="Ebersberger I."/>
            <person name="Bode H.B."/>
        </authorList>
    </citation>
    <scope>NUCLEOTIDE SEQUENCE [LARGE SCALE GENOMIC DNA]</scope>
    <source>
        <strain evidence="1 4">DSM 17908</strain>
    </source>
</reference>
<dbReference type="AlphaFoldDB" id="A0A1I3XSU3"/>
<dbReference type="STRING" id="351675.SAMN05421680_13810"/>
<evidence type="ECO:0000313" key="1">
    <source>
        <dbReference type="EMBL" id="PHM36291.1"/>
    </source>
</evidence>
<dbReference type="Proteomes" id="UP000224607">
    <property type="component" value="Unassembled WGS sequence"/>
</dbReference>
<evidence type="ECO:0000313" key="4">
    <source>
        <dbReference type="Proteomes" id="UP000224607"/>
    </source>
</evidence>
<reference evidence="3" key="1">
    <citation type="submission" date="2016-10" db="EMBL/GenBank/DDBJ databases">
        <authorList>
            <person name="Varghese N."/>
            <person name="Submissions S."/>
        </authorList>
    </citation>
    <scope>NUCLEOTIDE SEQUENCE [LARGE SCALE GENOMIC DNA]</scope>
    <source>
        <strain evidence="3">DSM 17908</strain>
    </source>
</reference>
<reference evidence="2" key="2">
    <citation type="submission" date="2016-10" db="EMBL/GenBank/DDBJ databases">
        <authorList>
            <person name="de Groot N.N."/>
        </authorList>
    </citation>
    <scope>NUCLEOTIDE SEQUENCE [LARGE SCALE GENOMIC DNA]</scope>
    <source>
        <strain evidence="2">DSM 17908</strain>
    </source>
</reference>